<keyword evidence="5 6" id="KW-0472">Membrane</keyword>
<feature type="transmembrane region" description="Helical" evidence="6">
    <location>
        <begin position="280"/>
        <end position="298"/>
    </location>
</feature>
<name>A0ABM1E226_PRICU</name>
<feature type="transmembrane region" description="Helical" evidence="6">
    <location>
        <begin position="436"/>
        <end position="457"/>
    </location>
</feature>
<comment type="similarity">
    <text evidence="2 6">Belongs to the anoctamin family.</text>
</comment>
<proteinExistence type="inferred from homology"/>
<dbReference type="PANTHER" id="PTHR12308:SF74">
    <property type="entry name" value="ANOCTAMIN"/>
    <property type="match status" value="1"/>
</dbReference>
<evidence type="ECO:0000259" key="8">
    <source>
        <dbReference type="Pfam" id="PF04547"/>
    </source>
</evidence>
<keyword evidence="9" id="KW-1185">Reference proteome</keyword>
<feature type="transmembrane region" description="Helical" evidence="6">
    <location>
        <begin position="586"/>
        <end position="608"/>
    </location>
</feature>
<organism evidence="9 10">
    <name type="scientific">Priapulus caudatus</name>
    <name type="common">Priapulid worm</name>
    <dbReference type="NCBI Taxonomy" id="37621"/>
    <lineage>
        <taxon>Eukaryota</taxon>
        <taxon>Metazoa</taxon>
        <taxon>Ecdysozoa</taxon>
        <taxon>Scalidophora</taxon>
        <taxon>Priapulida</taxon>
        <taxon>Priapulimorpha</taxon>
        <taxon>Priapulimorphida</taxon>
        <taxon>Priapulidae</taxon>
        <taxon>Priapulus</taxon>
    </lineage>
</organism>
<evidence type="ECO:0000313" key="9">
    <source>
        <dbReference type="Proteomes" id="UP000695022"/>
    </source>
</evidence>
<dbReference type="Pfam" id="PF04547">
    <property type="entry name" value="Anoctamin"/>
    <property type="match status" value="1"/>
</dbReference>
<evidence type="ECO:0000256" key="3">
    <source>
        <dbReference type="ARBA" id="ARBA00022692"/>
    </source>
</evidence>
<feature type="region of interest" description="Disordered" evidence="7">
    <location>
        <begin position="668"/>
        <end position="701"/>
    </location>
</feature>
<feature type="transmembrane region" description="Helical" evidence="6">
    <location>
        <begin position="350"/>
        <end position="373"/>
    </location>
</feature>
<evidence type="ECO:0000256" key="4">
    <source>
        <dbReference type="ARBA" id="ARBA00022989"/>
    </source>
</evidence>
<dbReference type="InterPro" id="IPR049452">
    <property type="entry name" value="Anoctamin_TM"/>
</dbReference>
<feature type="domain" description="Anoctamin transmembrane" evidence="8">
    <location>
        <begin position="237"/>
        <end position="659"/>
    </location>
</feature>
<keyword evidence="4 6" id="KW-1133">Transmembrane helix</keyword>
<feature type="transmembrane region" description="Helical" evidence="6">
    <location>
        <begin position="624"/>
        <end position="646"/>
    </location>
</feature>
<evidence type="ECO:0000256" key="1">
    <source>
        <dbReference type="ARBA" id="ARBA00004141"/>
    </source>
</evidence>
<feature type="compositionally biased region" description="Basic and acidic residues" evidence="7">
    <location>
        <begin position="668"/>
        <end position="681"/>
    </location>
</feature>
<dbReference type="InterPro" id="IPR007632">
    <property type="entry name" value="Anoctamin"/>
</dbReference>
<sequence length="701" mass="80239">MDTHLPASRDDSDLAKLYRFELISSTYLSQRSLSTEATPVAMERQTKSASPALDAGFPPLVVVEFCKDVQQELLDWMVTRLRAGKSVGGAELLVRVAADRMGRKRVLHVGATKERLLEAAELSGIRKPNQEGFLSYFTCKNMQDFTGKDNDMDSLLSTAEKQRLVEHELINMRAIEFDKHLPGYDKLTLYVGKSLIQKCMNKGVIVQMYPLHERDTLKRLGHDWYQNLVAIQPLDDIRSYFGEKLGVYFAFLGFYTQALVPPALIGIVYFLLSWDNVNKHTFFAGFNLIWVTVFLEAWKRRCNELAYGWGTIGMQTVEEPRAAFKGTMGVNPVTGRNEPTSPSWKRNVKLYGASLPIVMVCLIVAFYVMLIYFRLEFWAQGRYKLDPTLFNRLLLFVPTTLYALVVLSMNAAYRVLATKLTNWENHRLQSSYENQLIVKLVLFDFINCFMSLFYIAFVLQDLRLLRISLATLLITMQIVGQMQEVLVPYLLKKYKKWELQKQGKENGEEKFDDMEMQKRQAKYPGTFDDYLELFLQFGYVFLFSSAYPLAAFWALLNNVLEVRTDAFKLCRVFQRPFSHLAASVGAWQVAFEVMGVIAVITNCALIAISPQSKSFFPESSTTELLLIFVGIEHLILGAKLCIAYLVPDTPEWVETALAKIEHQSREALKHDRSQQTRRLFEKGSSLDIDFPERSGPVETEI</sequence>
<dbReference type="RefSeq" id="XP_014666247.1">
    <property type="nucleotide sequence ID" value="XM_014810761.1"/>
</dbReference>
<feature type="transmembrane region" description="Helical" evidence="6">
    <location>
        <begin position="533"/>
        <end position="556"/>
    </location>
</feature>
<dbReference type="Proteomes" id="UP000695022">
    <property type="component" value="Unplaced"/>
</dbReference>
<evidence type="ECO:0000256" key="2">
    <source>
        <dbReference type="ARBA" id="ARBA00009671"/>
    </source>
</evidence>
<dbReference type="GeneID" id="106808170"/>
<dbReference type="PANTHER" id="PTHR12308">
    <property type="entry name" value="ANOCTAMIN"/>
    <property type="match status" value="1"/>
</dbReference>
<evidence type="ECO:0000313" key="10">
    <source>
        <dbReference type="RefSeq" id="XP_014666247.1"/>
    </source>
</evidence>
<keyword evidence="3 6" id="KW-0812">Transmembrane</keyword>
<protein>
    <recommendedName>
        <fullName evidence="6">Anoctamin</fullName>
    </recommendedName>
</protein>
<accession>A0ABM1E226</accession>
<feature type="transmembrane region" description="Helical" evidence="6">
    <location>
        <begin position="247"/>
        <end position="274"/>
    </location>
</feature>
<feature type="transmembrane region" description="Helical" evidence="6">
    <location>
        <begin position="393"/>
        <end position="416"/>
    </location>
</feature>
<evidence type="ECO:0000256" key="7">
    <source>
        <dbReference type="SAM" id="MobiDB-lite"/>
    </source>
</evidence>
<gene>
    <name evidence="10" type="primary">LOC106808170</name>
</gene>
<evidence type="ECO:0000256" key="5">
    <source>
        <dbReference type="ARBA" id="ARBA00023136"/>
    </source>
</evidence>
<comment type="subcellular location">
    <subcellularLocation>
        <location evidence="1 6">Membrane</location>
        <topology evidence="1 6">Multi-pass membrane protein</topology>
    </subcellularLocation>
</comment>
<reference evidence="10" key="1">
    <citation type="submission" date="2025-08" db="UniProtKB">
        <authorList>
            <consortium name="RefSeq"/>
        </authorList>
    </citation>
    <scope>IDENTIFICATION</scope>
</reference>
<evidence type="ECO:0000256" key="6">
    <source>
        <dbReference type="RuleBase" id="RU280814"/>
    </source>
</evidence>